<feature type="domain" description="DUF4124" evidence="3">
    <location>
        <begin position="5"/>
        <end position="55"/>
    </location>
</feature>
<organism evidence="4">
    <name type="scientific">Pseudomonas marincola</name>
    <dbReference type="NCBI Taxonomy" id="437900"/>
    <lineage>
        <taxon>Bacteria</taxon>
        <taxon>Pseudomonadati</taxon>
        <taxon>Pseudomonadota</taxon>
        <taxon>Gammaproteobacteria</taxon>
        <taxon>Pseudomonadales</taxon>
        <taxon>Pseudomonadaceae</taxon>
        <taxon>Pseudomonas</taxon>
    </lineage>
</organism>
<feature type="region of interest" description="Disordered" evidence="1">
    <location>
        <begin position="33"/>
        <end position="91"/>
    </location>
</feature>
<accession>A0A653E548</accession>
<dbReference type="AlphaFoldDB" id="A0A653E548"/>
<protein>
    <recommendedName>
        <fullName evidence="3">DUF4124 domain-containing protein</fullName>
    </recommendedName>
</protein>
<dbReference type="InterPro" id="IPR025392">
    <property type="entry name" value="DUF4124"/>
</dbReference>
<name>A0A653E548_9PSED</name>
<proteinExistence type="predicted"/>
<feature type="chain" id="PRO_5024805183" description="DUF4124 domain-containing protein" evidence="2">
    <location>
        <begin position="17"/>
        <end position="140"/>
    </location>
</feature>
<evidence type="ECO:0000256" key="1">
    <source>
        <dbReference type="SAM" id="MobiDB-lite"/>
    </source>
</evidence>
<evidence type="ECO:0000256" key="2">
    <source>
        <dbReference type="SAM" id="SignalP"/>
    </source>
</evidence>
<keyword evidence="2" id="KW-0732">Signal</keyword>
<sequence length="140" mass="16210">MRLLLCVLLLPALASAEIYRWTDASGQVHFEQRPNGAGAQRVEVKPQVVERDQATRERQARTERFYDARRDEQAQAAAATAERRAKTEQTCTKLRKQLEQMPEGYRYYRPDADGERSYYSDQEMDAARQHLRSEIGKNCS</sequence>
<evidence type="ECO:0000313" key="4">
    <source>
        <dbReference type="EMBL" id="VEV97844.1"/>
    </source>
</evidence>
<evidence type="ECO:0000259" key="3">
    <source>
        <dbReference type="Pfam" id="PF13511"/>
    </source>
</evidence>
<feature type="signal peptide" evidence="2">
    <location>
        <begin position="1"/>
        <end position="16"/>
    </location>
</feature>
<reference evidence="4" key="1">
    <citation type="submission" date="2019-02" db="EMBL/GenBank/DDBJ databases">
        <authorList>
            <consortium name="Genoscope - CEA"/>
            <person name="William W."/>
        </authorList>
    </citation>
    <scope>NUCLEOTIDE SEQUENCE [LARGE SCALE GENOMIC DNA]</scope>
    <source>
        <strain evidence="4">YSy11</strain>
    </source>
</reference>
<dbReference type="EMBL" id="LR215729">
    <property type="protein sequence ID" value="VEV97844.1"/>
    <property type="molecule type" value="Genomic_DNA"/>
</dbReference>
<feature type="compositionally biased region" description="Basic and acidic residues" evidence="1">
    <location>
        <begin position="42"/>
        <end position="73"/>
    </location>
</feature>
<gene>
    <name evidence="4" type="ORF">PMYSY11_2799</name>
</gene>
<dbReference type="Pfam" id="PF13511">
    <property type="entry name" value="DUF4124"/>
    <property type="match status" value="1"/>
</dbReference>